<dbReference type="PANTHER" id="PTHR41339">
    <property type="entry name" value="LIPL48"/>
    <property type="match status" value="1"/>
</dbReference>
<dbReference type="Proteomes" id="UP000219353">
    <property type="component" value="Unassembled WGS sequence"/>
</dbReference>
<feature type="compositionally biased region" description="Acidic residues" evidence="1">
    <location>
        <begin position="546"/>
        <end position="575"/>
    </location>
</feature>
<dbReference type="GO" id="GO:0005509">
    <property type="term" value="F:calcium ion binding"/>
    <property type="evidence" value="ECO:0007669"/>
    <property type="project" value="InterPro"/>
</dbReference>
<dbReference type="RefSeq" id="WP_097111597.1">
    <property type="nucleotide sequence ID" value="NZ_OBEB01000004.1"/>
</dbReference>
<evidence type="ECO:0008006" key="5">
    <source>
        <dbReference type="Google" id="ProtNLM"/>
    </source>
</evidence>
<organism evidence="3 4">
    <name type="scientific">Arsukibacterium tuosuense</name>
    <dbReference type="NCBI Taxonomy" id="1323745"/>
    <lineage>
        <taxon>Bacteria</taxon>
        <taxon>Pseudomonadati</taxon>
        <taxon>Pseudomonadota</taxon>
        <taxon>Gammaproteobacteria</taxon>
        <taxon>Chromatiales</taxon>
        <taxon>Chromatiaceae</taxon>
        <taxon>Arsukibacterium</taxon>
    </lineage>
</organism>
<dbReference type="SUPFAM" id="SSF103647">
    <property type="entry name" value="TSP type-3 repeat"/>
    <property type="match status" value="3"/>
</dbReference>
<dbReference type="SUPFAM" id="SSF51126">
    <property type="entry name" value="Pectin lyase-like"/>
    <property type="match status" value="1"/>
</dbReference>
<dbReference type="PANTHER" id="PTHR41339:SF1">
    <property type="entry name" value="SECRETED PROTEIN"/>
    <property type="match status" value="1"/>
</dbReference>
<feature type="region of interest" description="Disordered" evidence="1">
    <location>
        <begin position="355"/>
        <end position="592"/>
    </location>
</feature>
<sequence>MVLLRSLAVALSLLLIGCGGSSTENNSSTSPPEPVSYTLAGEVVKGPWLNANIRLYELSRTAPEFKGSQVASTRTGNDGRFKNLKVVAPKAEYYLLVASVDTATTELVTEQVPYAKSMMAIVSRAQVESNSKVNVTPFSTLLTHMVIIDLVDDSDAIVSSIMADALENILATVGFNLNETADLLSASPLITDSATLQSDFRFRQASEALAVILFHLTVNTEINFDEALAALAEDISDGIVDSQRNGEPVATFAQLPDLVARWQALAVRHLSVPGTSLLTDDGKDITLDQLPLLLHAEASASGGSVMLSDINTVAFENRIKSFGPDLDSDGYPDVVDDDIDGDGYLNANDAFPRDATEWLDTDGDGLGNNADADDDNDGYPDNEDAFPLDPTEWLDTDGDGIGNNADPDDDNDGYTDAQDAFPLDATEWLDTDGDGIGNNADADDDNDGYPDNEDAFPLDPTEWLDTDGDGIGNNADPDDDNDGYTDAQDAFPLDATEWLDTDGDGIGNNADPDDDNDGYPDNEDAFPLDASEWLDTDGDGIGNNADPDDDSDGVADVDDLFPLDPSESADYDSDGIGDNSDPDRDNDGIQDIEDDDLNSLIYRDQVISIDVAFLQSIAAVGMSVSEDDDRIIITGGEVHLPPTAENAWYLLQKTLQVGLDNEAHATLRLSPGTLLAVQNAKSSLVVSRGSKIIAFGYRQSPITLTSVEDVEGLEAMPGQWGGLTVLGKAKNNRCSPDDLCTIVAPGLQIDNYHGGNQADDNSGILEYLRIKNAGSSNNFTSDTHAGLGLYSVGASTVLSHIHIDSVAGDGLALDGGNAKLKRLIVTGAADDSLDWSSGYTGDMQFVLLQHAADHSKANRAIEADNASYDVNAIPVSNPTIANLTIIGNNFDGDDDSEGIFLRHGSRGYISNAIVTGPSGMGECLEIDGNTVESANSGFLTITHTVMACENGENFKSPANFDIESWFLAQAGNAVESERDTVLNGYFSSVNATAIDLSVVNTFFEQTDYIGAVISDADWTADWSLLEK</sequence>
<proteinExistence type="predicted"/>
<dbReference type="InterPro" id="IPR011050">
    <property type="entry name" value="Pectin_lyase_fold/virulence"/>
</dbReference>
<evidence type="ECO:0000256" key="1">
    <source>
        <dbReference type="SAM" id="MobiDB-lite"/>
    </source>
</evidence>
<dbReference type="AlphaFoldDB" id="A0A285J1U4"/>
<feature type="compositionally biased region" description="Acidic residues" evidence="1">
    <location>
        <begin position="441"/>
        <end position="468"/>
    </location>
</feature>
<protein>
    <recommendedName>
        <fullName evidence="5">Pectate lyase C</fullName>
    </recommendedName>
</protein>
<dbReference type="OrthoDB" id="237393at2"/>
<accession>A0A285J1U4</accession>
<dbReference type="Gene3D" id="4.10.1080.10">
    <property type="entry name" value="TSP type-3 repeat"/>
    <property type="match status" value="2"/>
</dbReference>
<dbReference type="EMBL" id="OBEB01000004">
    <property type="protein sequence ID" value="SNY53336.1"/>
    <property type="molecule type" value="Genomic_DNA"/>
</dbReference>
<evidence type="ECO:0000313" key="3">
    <source>
        <dbReference type="EMBL" id="SNY53336.1"/>
    </source>
</evidence>
<gene>
    <name evidence="3" type="ORF">SAMN06297280_2371</name>
</gene>
<evidence type="ECO:0000313" key="4">
    <source>
        <dbReference type="Proteomes" id="UP000219353"/>
    </source>
</evidence>
<feature type="signal peptide" evidence="2">
    <location>
        <begin position="1"/>
        <end position="21"/>
    </location>
</feature>
<feature type="chain" id="PRO_5013375290" description="Pectate lyase C" evidence="2">
    <location>
        <begin position="22"/>
        <end position="1027"/>
    </location>
</feature>
<dbReference type="PROSITE" id="PS51257">
    <property type="entry name" value="PROKAR_LIPOPROTEIN"/>
    <property type="match status" value="1"/>
</dbReference>
<keyword evidence="2" id="KW-0732">Signal</keyword>
<reference evidence="4" key="1">
    <citation type="submission" date="2017-09" db="EMBL/GenBank/DDBJ databases">
        <authorList>
            <person name="Varghese N."/>
            <person name="Submissions S."/>
        </authorList>
    </citation>
    <scope>NUCLEOTIDE SEQUENCE [LARGE SCALE GENOMIC DNA]</scope>
    <source>
        <strain evidence="4">CGMCC 1.12461</strain>
    </source>
</reference>
<keyword evidence="4" id="KW-1185">Reference proteome</keyword>
<dbReference type="InterPro" id="IPR028974">
    <property type="entry name" value="TSP_type-3_rpt"/>
</dbReference>
<evidence type="ECO:0000256" key="2">
    <source>
        <dbReference type="SAM" id="SignalP"/>
    </source>
</evidence>
<feature type="compositionally biased region" description="Acidic residues" evidence="1">
    <location>
        <begin position="511"/>
        <end position="538"/>
    </location>
</feature>
<feature type="compositionally biased region" description="Acidic residues" evidence="1">
    <location>
        <begin position="371"/>
        <end position="398"/>
    </location>
</feature>
<name>A0A285J1U4_9GAMM</name>